<keyword evidence="2" id="KW-1185">Reference proteome</keyword>
<accession>A0A222FH29</accession>
<dbReference type="KEGG" id="bsan:CHH28_04900"/>
<gene>
    <name evidence="1" type="ORF">CHH28_04900</name>
</gene>
<evidence type="ECO:0000313" key="2">
    <source>
        <dbReference type="Proteomes" id="UP000202440"/>
    </source>
</evidence>
<sequence>MHIQTAPTARQQPKPADVQALPLLQSPRIIVQWQQQDNDGIALRSDLSRLPSFNDAWRGAMKSVGHQVSDISRYQYSSLLPTKQEQIEPTKWLLRTEQQALDIHLTLRSGRQVSLQWRQQSGVVEAEVNGQPQGMMVQRASLDSDISAPLSEAEQKQLSELMQRIDGLASELENGNFDLSALDLAQWSQLASLRIQFRNDSGQTLQLAFQQDDQQRQLKLDWNGHQLDLTVATAGWGSALNREQAANSLQQYLQLIESGLSDGKVNDAVRDMVAAALAMLQQPSAAANQDRSIVAMTGAAQTLMTGVADFSLHYQSPIERPNPDPSKRHEKVSTQLQLQQHTEVHSQGLNLQLRQTQLYQLDASYYLPVKGFDEPDFGSQSYRYVTLSQRSERIVEADYQQGQLQRLQRWDDYQWQQREQTYLADRLVADEQRGDHQARFYELTELVTRQYQPGSVLDGELVDELLGGLVVQQPKAAIARQNSSQ</sequence>
<proteinExistence type="predicted"/>
<dbReference type="Proteomes" id="UP000202440">
    <property type="component" value="Chromosome"/>
</dbReference>
<reference evidence="1 2" key="1">
    <citation type="submission" date="2017-07" db="EMBL/GenBank/DDBJ databases">
        <title>Annotated genome sequence of Bacterioplanes sanyensis isolated from Red Sea.</title>
        <authorList>
            <person name="Rehman Z.U."/>
        </authorList>
    </citation>
    <scope>NUCLEOTIDE SEQUENCE [LARGE SCALE GENOMIC DNA]</scope>
    <source>
        <strain evidence="1 2">NV9</strain>
    </source>
</reference>
<dbReference type="AlphaFoldDB" id="A0A222FH29"/>
<dbReference type="RefSeq" id="WP_094059259.1">
    <property type="nucleotide sequence ID" value="NZ_CP022530.1"/>
</dbReference>
<organism evidence="1 2">
    <name type="scientific">Bacterioplanes sanyensis</name>
    <dbReference type="NCBI Taxonomy" id="1249553"/>
    <lineage>
        <taxon>Bacteria</taxon>
        <taxon>Pseudomonadati</taxon>
        <taxon>Pseudomonadota</taxon>
        <taxon>Gammaproteobacteria</taxon>
        <taxon>Oceanospirillales</taxon>
        <taxon>Oceanospirillaceae</taxon>
        <taxon>Bacterioplanes</taxon>
    </lineage>
</organism>
<evidence type="ECO:0000313" key="1">
    <source>
        <dbReference type="EMBL" id="ASP38060.1"/>
    </source>
</evidence>
<name>A0A222FH29_9GAMM</name>
<protein>
    <submittedName>
        <fullName evidence="1">Uncharacterized protein</fullName>
    </submittedName>
</protein>
<dbReference type="EMBL" id="CP022530">
    <property type="protein sequence ID" value="ASP38060.1"/>
    <property type="molecule type" value="Genomic_DNA"/>
</dbReference>